<keyword evidence="1" id="KW-1185">Reference proteome</keyword>
<dbReference type="WBParaSite" id="nRc.2.0.1.t23550-RA">
    <property type="protein sequence ID" value="nRc.2.0.1.t23550-RA"/>
    <property type="gene ID" value="nRc.2.0.1.g23550"/>
</dbReference>
<evidence type="ECO:0000313" key="1">
    <source>
        <dbReference type="Proteomes" id="UP000887565"/>
    </source>
</evidence>
<organism evidence="1 2">
    <name type="scientific">Romanomermis culicivorax</name>
    <name type="common">Nematode worm</name>
    <dbReference type="NCBI Taxonomy" id="13658"/>
    <lineage>
        <taxon>Eukaryota</taxon>
        <taxon>Metazoa</taxon>
        <taxon>Ecdysozoa</taxon>
        <taxon>Nematoda</taxon>
        <taxon>Enoplea</taxon>
        <taxon>Dorylaimia</taxon>
        <taxon>Mermithida</taxon>
        <taxon>Mermithoidea</taxon>
        <taxon>Mermithidae</taxon>
        <taxon>Romanomermis</taxon>
    </lineage>
</organism>
<reference evidence="2" key="1">
    <citation type="submission" date="2022-11" db="UniProtKB">
        <authorList>
            <consortium name="WormBaseParasite"/>
        </authorList>
    </citation>
    <scope>IDENTIFICATION</scope>
</reference>
<accession>A0A915JCM7</accession>
<proteinExistence type="predicted"/>
<dbReference type="Proteomes" id="UP000887565">
    <property type="component" value="Unplaced"/>
</dbReference>
<protein>
    <submittedName>
        <fullName evidence="2">Uncharacterized protein</fullName>
    </submittedName>
</protein>
<name>A0A915JCM7_ROMCU</name>
<sequence length="123" mass="13793">MLCIMFETRNDPKLTIKSTTNQPPPSKICKTPKLNAKMKSLSLDCPEFSKIHSRLTGISSVNSSPTPNRRSIRVPPCEDVNAENDMLLSNVKCKPLTMLPNSQFAVVHNNRAKYAGECELRYN</sequence>
<dbReference type="AlphaFoldDB" id="A0A915JCM7"/>
<evidence type="ECO:0000313" key="2">
    <source>
        <dbReference type="WBParaSite" id="nRc.2.0.1.t23550-RA"/>
    </source>
</evidence>